<dbReference type="GO" id="GO:0015421">
    <property type="term" value="F:ABC-type oligopeptide transporter activity"/>
    <property type="evidence" value="ECO:0007669"/>
    <property type="project" value="TreeGrafter"/>
</dbReference>
<dbReference type="GO" id="GO:0016887">
    <property type="term" value="F:ATP hydrolysis activity"/>
    <property type="evidence" value="ECO:0007669"/>
    <property type="project" value="InterPro"/>
</dbReference>
<feature type="transmembrane region" description="Helical" evidence="7">
    <location>
        <begin position="242"/>
        <end position="265"/>
    </location>
</feature>
<keyword evidence="4" id="KW-0067">ATP-binding</keyword>
<dbReference type="PANTHER" id="PTHR43394:SF1">
    <property type="entry name" value="ATP-BINDING CASSETTE SUB-FAMILY B MEMBER 10, MITOCHONDRIAL"/>
    <property type="match status" value="1"/>
</dbReference>
<keyword evidence="5 7" id="KW-1133">Transmembrane helix</keyword>
<protein>
    <submittedName>
        <fullName evidence="10">ABC-type bacteriocin/lantibiotic exporter</fullName>
    </submittedName>
</protein>
<sequence>MMKTLKRFLKITKPFIHLQIIGFLITVFYSVAYFAAPIASRYMIDIVLPSKSFVLLKSGIIIFFIVCILQPLFGFFRNILFLSMSEKISNYLKCDLYQSLMKTNMDFFINNKKGAIISRIMNDSDNISDFITSFFVVVLKNIILIILISCAMFYLSPLITLSVFSISVITLVLLTYLSKGIQSIARTTFEKKDELNTILTQSLDSMETIKAYLMESHFVNGFMGISSQIERINIRLGKRKQFLSIGVEGLIVTCTMFIYGVGFYQVMNQQITLGSVVSLGLYFQMIVPAIMELANNNFRIQQIIPSLDRIEEYETLPVEEQGDIWIDEFSTIQVEDMRFGYDDSNIVIDNLNMTLKRGEMVAIIGDNGCGKSTLTKLLLGLHRAKSGKVKYENECVEDISLKSIRNKVSYVPQNASLLTMSVIDNIKCGLNRIQDNEIIELSKKMGFYESILELENGFETVINESTNVSGGQKQKIALIRAMVRNPNAIILDEPTAALDQESVRALLKYLKLESKDKIIAIITHNREVIEICDKVFNLSYASSIN</sequence>
<dbReference type="Proteomes" id="UP000037267">
    <property type="component" value="Unassembled WGS sequence"/>
</dbReference>
<keyword evidence="3" id="KW-0547">Nucleotide-binding</keyword>
<feature type="transmembrane region" description="Helical" evidence="7">
    <location>
        <begin position="127"/>
        <end position="148"/>
    </location>
</feature>
<evidence type="ECO:0000256" key="5">
    <source>
        <dbReference type="ARBA" id="ARBA00022989"/>
    </source>
</evidence>
<comment type="caution">
    <text evidence="10">The sequence shown here is derived from an EMBL/GenBank/DDBJ whole genome shotgun (WGS) entry which is preliminary data.</text>
</comment>
<dbReference type="Gene3D" id="1.20.1560.10">
    <property type="entry name" value="ABC transporter type 1, transmembrane domain"/>
    <property type="match status" value="1"/>
</dbReference>
<keyword evidence="6 7" id="KW-0472">Membrane</keyword>
<dbReference type="EMBL" id="LGSS01000011">
    <property type="protein sequence ID" value="KNF07892.1"/>
    <property type="molecule type" value="Genomic_DNA"/>
</dbReference>
<dbReference type="OrthoDB" id="9762778at2"/>
<dbReference type="GO" id="GO:0005886">
    <property type="term" value="C:plasma membrane"/>
    <property type="evidence" value="ECO:0007669"/>
    <property type="project" value="UniProtKB-SubCell"/>
</dbReference>
<dbReference type="CDD" id="cd07346">
    <property type="entry name" value="ABC_6TM_exporters"/>
    <property type="match status" value="1"/>
</dbReference>
<dbReference type="AlphaFoldDB" id="A0A0L0W8V5"/>
<feature type="domain" description="ABC transmembrane type-1" evidence="9">
    <location>
        <begin position="20"/>
        <end position="302"/>
    </location>
</feature>
<comment type="subcellular location">
    <subcellularLocation>
        <location evidence="1">Cell membrane</location>
        <topology evidence="1">Multi-pass membrane protein</topology>
    </subcellularLocation>
</comment>
<evidence type="ECO:0000313" key="10">
    <source>
        <dbReference type="EMBL" id="KNF07892.1"/>
    </source>
</evidence>
<dbReference type="InterPro" id="IPR036640">
    <property type="entry name" value="ABC1_TM_sf"/>
</dbReference>
<dbReference type="InterPro" id="IPR003593">
    <property type="entry name" value="AAA+_ATPase"/>
</dbReference>
<organism evidence="10 11">
    <name type="scientific">Gottschalkia purinilytica</name>
    <name type="common">Clostridium purinilyticum</name>
    <dbReference type="NCBI Taxonomy" id="1503"/>
    <lineage>
        <taxon>Bacteria</taxon>
        <taxon>Bacillati</taxon>
        <taxon>Bacillota</taxon>
        <taxon>Tissierellia</taxon>
        <taxon>Tissierellales</taxon>
        <taxon>Gottschalkiaceae</taxon>
        <taxon>Gottschalkia</taxon>
    </lineage>
</organism>
<dbReference type="Gene3D" id="3.40.50.300">
    <property type="entry name" value="P-loop containing nucleotide triphosphate hydrolases"/>
    <property type="match status" value="1"/>
</dbReference>
<evidence type="ECO:0000256" key="1">
    <source>
        <dbReference type="ARBA" id="ARBA00004651"/>
    </source>
</evidence>
<dbReference type="InterPro" id="IPR017871">
    <property type="entry name" value="ABC_transporter-like_CS"/>
</dbReference>
<dbReference type="CDD" id="cd03228">
    <property type="entry name" value="ABCC_MRP_Like"/>
    <property type="match status" value="1"/>
</dbReference>
<dbReference type="InterPro" id="IPR003439">
    <property type="entry name" value="ABC_transporter-like_ATP-bd"/>
</dbReference>
<evidence type="ECO:0000259" key="9">
    <source>
        <dbReference type="PROSITE" id="PS50929"/>
    </source>
</evidence>
<dbReference type="InterPro" id="IPR027417">
    <property type="entry name" value="P-loop_NTPase"/>
</dbReference>
<evidence type="ECO:0000256" key="2">
    <source>
        <dbReference type="ARBA" id="ARBA00022692"/>
    </source>
</evidence>
<accession>A0A0L0W8V5</accession>
<dbReference type="Pfam" id="PF00005">
    <property type="entry name" value="ABC_tran"/>
    <property type="match status" value="1"/>
</dbReference>
<evidence type="ECO:0000259" key="8">
    <source>
        <dbReference type="PROSITE" id="PS50893"/>
    </source>
</evidence>
<evidence type="ECO:0000256" key="3">
    <source>
        <dbReference type="ARBA" id="ARBA00022741"/>
    </source>
</evidence>
<dbReference type="STRING" id="1503.CLPU_11c00610"/>
<dbReference type="Pfam" id="PF00664">
    <property type="entry name" value="ABC_membrane"/>
    <property type="match status" value="1"/>
</dbReference>
<dbReference type="GO" id="GO:0005524">
    <property type="term" value="F:ATP binding"/>
    <property type="evidence" value="ECO:0007669"/>
    <property type="project" value="UniProtKB-KW"/>
</dbReference>
<evidence type="ECO:0000256" key="4">
    <source>
        <dbReference type="ARBA" id="ARBA00022840"/>
    </source>
</evidence>
<keyword evidence="11" id="KW-1185">Reference proteome</keyword>
<dbReference type="SUPFAM" id="SSF52540">
    <property type="entry name" value="P-loop containing nucleoside triphosphate hydrolases"/>
    <property type="match status" value="1"/>
</dbReference>
<dbReference type="PROSITE" id="PS50893">
    <property type="entry name" value="ABC_TRANSPORTER_2"/>
    <property type="match status" value="1"/>
</dbReference>
<reference evidence="11" key="1">
    <citation type="submission" date="2015-07" db="EMBL/GenBank/DDBJ databases">
        <title>Draft genome sequence of the purine-degrading Gottschalkia purinilyticum DSM 1384 (formerly Clostridium purinilyticum).</title>
        <authorList>
            <person name="Poehlein A."/>
            <person name="Schiel-Bengelsdorf B."/>
            <person name="Bengelsdorf F.R."/>
            <person name="Daniel R."/>
            <person name="Duerre P."/>
        </authorList>
    </citation>
    <scope>NUCLEOTIDE SEQUENCE [LARGE SCALE GENOMIC DNA]</scope>
    <source>
        <strain evidence="11">DSM 1384</strain>
    </source>
</reference>
<dbReference type="InterPro" id="IPR039421">
    <property type="entry name" value="Type_1_exporter"/>
</dbReference>
<dbReference type="RefSeq" id="WP_050355802.1">
    <property type="nucleotide sequence ID" value="NZ_LGSS01000011.1"/>
</dbReference>
<dbReference type="SUPFAM" id="SSF90123">
    <property type="entry name" value="ABC transporter transmembrane region"/>
    <property type="match status" value="1"/>
</dbReference>
<dbReference type="SMART" id="SM00382">
    <property type="entry name" value="AAA"/>
    <property type="match status" value="1"/>
</dbReference>
<gene>
    <name evidence="10" type="ORF">CLPU_11c00610</name>
</gene>
<dbReference type="PANTHER" id="PTHR43394">
    <property type="entry name" value="ATP-DEPENDENT PERMEASE MDL1, MITOCHONDRIAL"/>
    <property type="match status" value="1"/>
</dbReference>
<evidence type="ECO:0000256" key="7">
    <source>
        <dbReference type="SAM" id="Phobius"/>
    </source>
</evidence>
<feature type="domain" description="ABC transporter" evidence="8">
    <location>
        <begin position="332"/>
        <end position="544"/>
    </location>
</feature>
<proteinExistence type="predicted"/>
<name>A0A0L0W8V5_GOTPU</name>
<feature type="transmembrane region" description="Helical" evidence="7">
    <location>
        <begin position="20"/>
        <end position="40"/>
    </location>
</feature>
<evidence type="ECO:0000256" key="6">
    <source>
        <dbReference type="ARBA" id="ARBA00023136"/>
    </source>
</evidence>
<feature type="transmembrane region" description="Helical" evidence="7">
    <location>
        <begin position="154"/>
        <end position="177"/>
    </location>
</feature>
<keyword evidence="2 7" id="KW-0812">Transmembrane</keyword>
<dbReference type="PROSITE" id="PS50929">
    <property type="entry name" value="ABC_TM1F"/>
    <property type="match status" value="1"/>
</dbReference>
<evidence type="ECO:0000313" key="11">
    <source>
        <dbReference type="Proteomes" id="UP000037267"/>
    </source>
</evidence>
<dbReference type="PROSITE" id="PS00211">
    <property type="entry name" value="ABC_TRANSPORTER_1"/>
    <property type="match status" value="1"/>
</dbReference>
<feature type="transmembrane region" description="Helical" evidence="7">
    <location>
        <begin position="60"/>
        <end position="80"/>
    </location>
</feature>
<dbReference type="InterPro" id="IPR011527">
    <property type="entry name" value="ABC1_TM_dom"/>
</dbReference>